<dbReference type="SUPFAM" id="SSF89550">
    <property type="entry name" value="PHP domain-like"/>
    <property type="match status" value="1"/>
</dbReference>
<dbReference type="InterPro" id="IPR016195">
    <property type="entry name" value="Pol/histidinol_Pase-like"/>
</dbReference>
<organism evidence="1">
    <name type="scientific">candidate division TA06 bacterium ADurb.Bin417</name>
    <dbReference type="NCBI Taxonomy" id="1852828"/>
    <lineage>
        <taxon>Bacteria</taxon>
        <taxon>Bacteria division TA06</taxon>
    </lineage>
</organism>
<comment type="caution">
    <text evidence="1">The sequence shown here is derived from an EMBL/GenBank/DDBJ whole genome shotgun (WGS) entry which is preliminary data.</text>
</comment>
<proteinExistence type="predicted"/>
<evidence type="ECO:0008006" key="2">
    <source>
        <dbReference type="Google" id="ProtNLM"/>
    </source>
</evidence>
<dbReference type="AlphaFoldDB" id="A0A1V5MF29"/>
<name>A0A1V5MF29_UNCT6</name>
<gene>
    <name evidence="1" type="ORF">BWY73_01006</name>
</gene>
<reference evidence="1" key="1">
    <citation type="submission" date="2017-02" db="EMBL/GenBank/DDBJ databases">
        <title>Delving into the versatile metabolic prowess of the omnipresent phylum Bacteroidetes.</title>
        <authorList>
            <person name="Nobu M.K."/>
            <person name="Mei R."/>
            <person name="Narihiro T."/>
            <person name="Kuroda K."/>
            <person name="Liu W.-T."/>
        </authorList>
    </citation>
    <scope>NUCLEOTIDE SEQUENCE</scope>
    <source>
        <strain evidence="1">ADurb.Bin417</strain>
    </source>
</reference>
<evidence type="ECO:0000313" key="1">
    <source>
        <dbReference type="EMBL" id="OPZ91796.1"/>
    </source>
</evidence>
<dbReference type="EMBL" id="MWAK01000150">
    <property type="protein sequence ID" value="OPZ91796.1"/>
    <property type="molecule type" value="Genomic_DNA"/>
</dbReference>
<sequence>MKLNSEPDRDPLADLSSYDASVRSAAIPAAVRLLESGRLAPESGPRPWLNLHLHTFHSFHCLDWSPARAVLECRRLGLRCAGTVDFDTLAGLEETFAAGRAFGLPVLTGFESRVFVAEYRDRVLNSPGEPGIYYFCGLGFTVRPDPASAAGRFLAGLKETAQARNRKVIDRLNRFLGRITLNYREDLLPLTPSANPTERHIILAYLRKAETLLAGETDRFWAGVLGVGPEETAALRQASPAAFQERLRSRLVKRGGPGYIEPEERDFPRLEEVAAATRAAGGRPVATWLDGTSPGEADPDQWLDFFIARSLEAVAIIPERNWNLKDPEEKRRKVANLEQFLAACRRRDFPVLCGTEMNRSGQPPVDDFSRPELAGHLDYFLASAGRFLPELAGRQPEEKA</sequence>
<dbReference type="Gene3D" id="1.10.150.650">
    <property type="match status" value="1"/>
</dbReference>
<dbReference type="Gene3D" id="3.20.20.140">
    <property type="entry name" value="Metal-dependent hydrolases"/>
    <property type="match status" value="1"/>
</dbReference>
<protein>
    <recommendedName>
        <fullName evidence="2">Polymerase/histidinol phosphatase N-terminal domain-containing protein</fullName>
    </recommendedName>
</protein>
<dbReference type="Proteomes" id="UP000485484">
    <property type="component" value="Unassembled WGS sequence"/>
</dbReference>
<accession>A0A1V5MF29</accession>